<reference evidence="1" key="1">
    <citation type="journal article" date="2015" name="Proc. Natl. Acad. Sci. U.S.A.">
        <title>Networks of energetic and metabolic interactions define dynamics in microbial communities.</title>
        <authorList>
            <person name="Embree M."/>
            <person name="Liu J.K."/>
            <person name="Al-Bassam M.M."/>
            <person name="Zengler K."/>
        </authorList>
    </citation>
    <scope>NUCLEOTIDE SEQUENCE</scope>
</reference>
<dbReference type="SUPFAM" id="SSF50998">
    <property type="entry name" value="Quinoprotein alcohol dehydrogenase-like"/>
    <property type="match status" value="1"/>
</dbReference>
<dbReference type="EMBL" id="LNQE01001467">
    <property type="protein sequence ID" value="KUG17043.1"/>
    <property type="molecule type" value="Genomic_DNA"/>
</dbReference>
<dbReference type="AlphaFoldDB" id="A0A0W8F9F8"/>
<organism evidence="1">
    <name type="scientific">hydrocarbon metagenome</name>
    <dbReference type="NCBI Taxonomy" id="938273"/>
    <lineage>
        <taxon>unclassified sequences</taxon>
        <taxon>metagenomes</taxon>
        <taxon>ecological metagenomes</taxon>
    </lineage>
</organism>
<protein>
    <submittedName>
        <fullName evidence="1">Uncharacterized protein</fullName>
    </submittedName>
</protein>
<dbReference type="PANTHER" id="PTHR42754">
    <property type="entry name" value="ENDOGLUCANASE"/>
    <property type="match status" value="1"/>
</dbReference>
<proteinExistence type="predicted"/>
<evidence type="ECO:0000313" key="1">
    <source>
        <dbReference type="EMBL" id="KUG17043.1"/>
    </source>
</evidence>
<comment type="caution">
    <text evidence="1">The sequence shown here is derived from an EMBL/GenBank/DDBJ whole genome shotgun (WGS) entry which is preliminary data.</text>
</comment>
<dbReference type="PANTHER" id="PTHR42754:SF1">
    <property type="entry name" value="LIPOPROTEIN"/>
    <property type="match status" value="1"/>
</dbReference>
<dbReference type="InterPro" id="IPR011047">
    <property type="entry name" value="Quinoprotein_ADH-like_sf"/>
</dbReference>
<sequence>MLWMAICLASANPDTTTTGQLNTFPSGPIPQEEWNRTYGGSSDDVGTYGQQTKDGGYIITGYTSSYGADAPFSWLIKVQHRGDLWLIKTDAEGQKEWDRTYGGLGKDLGFFVQQTKDEGYIIVGGKKSFWIIGSYDLWIIKTDAKGNVLWDRTFGGSGEDLGFSVQQTNDDGYIIAGYTSFTNGKKAWIIKIDSQGNKQLDMATGRADSEAASIGLTKDGGYIITGYTPSSGSGKEDVWLIKTNSKLHWDWLKTFGGPNRDLGLSVQETEDGGYIIAGLTESFGAGKGDVWLIKTDPKGDREWDRTFGGSNFDSGASVQQTRDGGYIVTGYNTTTIDNVGSYSRLFNSDNIGRVWLIKTDSEGIELWNETFGGTRNDWGNSVQETRDGGYIITGVTESYGAGKEDVWLIKVR</sequence>
<name>A0A0W8F9F8_9ZZZZ</name>
<accession>A0A0W8F9F8</accession>
<gene>
    <name evidence="1" type="ORF">ASZ90_013273</name>
</gene>